<dbReference type="OrthoDB" id="79831at2"/>
<sequence>MLAFDYTGKILFTEDVPADAFVGDINKFRWFAGKLGYLMFKENELLEMLKGGSKQ</sequence>
<dbReference type="AlphaFoldDB" id="A0A193QL02"/>
<organism evidence="1 2">
    <name type="scientific">Sodalis glossinidius (strain morsitans)</name>
    <dbReference type="NCBI Taxonomy" id="343509"/>
    <lineage>
        <taxon>Bacteria</taxon>
        <taxon>Pseudomonadati</taxon>
        <taxon>Pseudomonadota</taxon>
        <taxon>Gammaproteobacteria</taxon>
        <taxon>Enterobacterales</taxon>
        <taxon>Bruguierivoracaceae</taxon>
        <taxon>Sodalis</taxon>
    </lineage>
</organism>
<gene>
    <name evidence="1" type="ORF">SGGMMB4_03962</name>
</gene>
<proteinExistence type="predicted"/>
<protein>
    <submittedName>
        <fullName evidence="1">Uncharacterized protein</fullName>
    </submittedName>
</protein>
<evidence type="ECO:0000313" key="2">
    <source>
        <dbReference type="Proteomes" id="UP000245838"/>
    </source>
</evidence>
<reference evidence="1 2" key="1">
    <citation type="submission" date="2015-05" db="EMBL/GenBank/DDBJ databases">
        <authorList>
            <person name="Goodhead I."/>
        </authorList>
    </citation>
    <scope>NUCLEOTIDE SEQUENCE [LARGE SCALE GENOMIC DNA]</scope>
    <source>
        <strain evidence="2">morsitans</strain>
    </source>
</reference>
<evidence type="ECO:0000313" key="1">
    <source>
        <dbReference type="EMBL" id="CRL45856.1"/>
    </source>
</evidence>
<name>A0A193QL02_SODGM</name>
<dbReference type="Proteomes" id="UP000245838">
    <property type="component" value="Chromosome sggmmb4_Chromosome"/>
</dbReference>
<dbReference type="EMBL" id="LN854557">
    <property type="protein sequence ID" value="CRL45856.1"/>
    <property type="molecule type" value="Genomic_DNA"/>
</dbReference>
<accession>A0A193QL02</accession>